<organism evidence="8 9">
    <name type="scientific">Macrophomina phaseolina</name>
    <dbReference type="NCBI Taxonomy" id="35725"/>
    <lineage>
        <taxon>Eukaryota</taxon>
        <taxon>Fungi</taxon>
        <taxon>Dikarya</taxon>
        <taxon>Ascomycota</taxon>
        <taxon>Pezizomycotina</taxon>
        <taxon>Dothideomycetes</taxon>
        <taxon>Dothideomycetes incertae sedis</taxon>
        <taxon>Botryosphaeriales</taxon>
        <taxon>Botryosphaeriaceae</taxon>
        <taxon>Macrophomina</taxon>
    </lineage>
</organism>
<dbReference type="InterPro" id="IPR015590">
    <property type="entry name" value="Aldehyde_DH_dom"/>
</dbReference>
<comment type="caution">
    <text evidence="8">The sequence shown here is derived from an EMBL/GenBank/DDBJ whole genome shotgun (WGS) entry which is preliminary data.</text>
</comment>
<feature type="domain" description="Aldehyde dehydrogenase" evidence="7">
    <location>
        <begin position="25"/>
        <end position="482"/>
    </location>
</feature>
<dbReference type="InterPro" id="IPR029510">
    <property type="entry name" value="Ald_DH_CS_GLU"/>
</dbReference>
<evidence type="ECO:0000256" key="2">
    <source>
        <dbReference type="ARBA" id="ARBA00023002"/>
    </source>
</evidence>
<feature type="active site" evidence="5">
    <location>
        <position position="258"/>
    </location>
</feature>
<dbReference type="Pfam" id="PF00171">
    <property type="entry name" value="Aldedh"/>
    <property type="match status" value="1"/>
</dbReference>
<reference evidence="8 9" key="1">
    <citation type="journal article" date="2021" name="Nat. Commun.">
        <title>Genetic determinants of endophytism in the Arabidopsis root mycobiome.</title>
        <authorList>
            <person name="Mesny F."/>
            <person name="Miyauchi S."/>
            <person name="Thiergart T."/>
            <person name="Pickel B."/>
            <person name="Atanasova L."/>
            <person name="Karlsson M."/>
            <person name="Huettel B."/>
            <person name="Barry K.W."/>
            <person name="Haridas S."/>
            <person name="Chen C."/>
            <person name="Bauer D."/>
            <person name="Andreopoulos W."/>
            <person name="Pangilinan J."/>
            <person name="LaButti K."/>
            <person name="Riley R."/>
            <person name="Lipzen A."/>
            <person name="Clum A."/>
            <person name="Drula E."/>
            <person name="Henrissat B."/>
            <person name="Kohler A."/>
            <person name="Grigoriev I.V."/>
            <person name="Martin F.M."/>
            <person name="Hacquard S."/>
        </authorList>
    </citation>
    <scope>NUCLEOTIDE SEQUENCE [LARGE SCALE GENOMIC DNA]</scope>
    <source>
        <strain evidence="8 9">MPI-SDFR-AT-0080</strain>
    </source>
</reference>
<comment type="similarity">
    <text evidence="1 6">Belongs to the aldehyde dehydrogenase family.</text>
</comment>
<dbReference type="InterPro" id="IPR016162">
    <property type="entry name" value="Ald_DH_N"/>
</dbReference>
<dbReference type="PROSITE" id="PS00070">
    <property type="entry name" value="ALDEHYDE_DEHYDR_CYS"/>
    <property type="match status" value="1"/>
</dbReference>
<accession>A0ABQ8G3D6</accession>
<dbReference type="Gene3D" id="3.40.605.10">
    <property type="entry name" value="Aldehyde Dehydrogenase, Chain A, domain 1"/>
    <property type="match status" value="1"/>
</dbReference>
<dbReference type="InterPro" id="IPR016160">
    <property type="entry name" value="Ald_DH_CS_CYS"/>
</dbReference>
<protein>
    <recommendedName>
        <fullName evidence="3">aldehyde dehydrogenase (NAD(+))</fullName>
        <ecNumber evidence="3">1.2.1.3</ecNumber>
    </recommendedName>
</protein>
<name>A0ABQ8G3D6_9PEZI</name>
<evidence type="ECO:0000256" key="6">
    <source>
        <dbReference type="RuleBase" id="RU003345"/>
    </source>
</evidence>
<dbReference type="SUPFAM" id="SSF53720">
    <property type="entry name" value="ALDH-like"/>
    <property type="match status" value="1"/>
</dbReference>
<proteinExistence type="inferred from homology"/>
<evidence type="ECO:0000259" key="7">
    <source>
        <dbReference type="Pfam" id="PF00171"/>
    </source>
</evidence>
<dbReference type="Gene3D" id="3.40.309.10">
    <property type="entry name" value="Aldehyde Dehydrogenase, Chain A, domain 2"/>
    <property type="match status" value="1"/>
</dbReference>
<evidence type="ECO:0000256" key="4">
    <source>
        <dbReference type="ARBA" id="ARBA00049194"/>
    </source>
</evidence>
<evidence type="ECO:0000256" key="5">
    <source>
        <dbReference type="PROSITE-ProRule" id="PRU10007"/>
    </source>
</evidence>
<dbReference type="Proteomes" id="UP000774617">
    <property type="component" value="Unassembled WGS sequence"/>
</dbReference>
<evidence type="ECO:0000313" key="8">
    <source>
        <dbReference type="EMBL" id="KAH7042724.1"/>
    </source>
</evidence>
<sequence length="486" mass="52349">MVIWDIPIWCHLLNERLFINGEFVPSISGRKFNIYNLAIEQLSASIYEADANDVDVAVKAAQEALPSWSALSASERGAYLFQLADAMERAMPEIRYLEAISMGRPVHSDFSSASAPALFRYFADKAMDFSGETSLNTANMVNITLRQPYGVCGAIIPWNAAMAMIAAKVAPALIAGNTMVLKTSEKAPLSAAVVARCAQEAGMPKGILNILNGYGTPCGEAIAKHVDIRRISFTGSEPVGRLIKKAAADSNLKKVTLELGGKAPLIVFKDANIEKAVGAAALSILANTGQFCMACSRIYVHESIADKFVTGMKAAMATALGDDPLTKETLRGPQADKLQFDRVMSFLDYAKATGLDIQLGGGRERATGFFVQPTIIYNAPEESRVVQEEIFGPVVCINTFEKEDDALARANNTQYGLYASVFTEDISRALRVAKRFEAGNVGINCASPTSAALDMPIGGWKASGDGRDFSQHSLNEWTQLKSLAGY</sequence>
<evidence type="ECO:0000256" key="1">
    <source>
        <dbReference type="ARBA" id="ARBA00009986"/>
    </source>
</evidence>
<keyword evidence="9" id="KW-1185">Reference proteome</keyword>
<dbReference type="PROSITE" id="PS00687">
    <property type="entry name" value="ALDEHYDE_DEHYDR_GLU"/>
    <property type="match status" value="1"/>
</dbReference>
<dbReference type="EMBL" id="JAGTJR010000024">
    <property type="protein sequence ID" value="KAH7042724.1"/>
    <property type="molecule type" value="Genomic_DNA"/>
</dbReference>
<dbReference type="InterPro" id="IPR016161">
    <property type="entry name" value="Ald_DH/histidinol_DH"/>
</dbReference>
<evidence type="ECO:0000313" key="9">
    <source>
        <dbReference type="Proteomes" id="UP000774617"/>
    </source>
</evidence>
<dbReference type="PANTHER" id="PTHR11699">
    <property type="entry name" value="ALDEHYDE DEHYDROGENASE-RELATED"/>
    <property type="match status" value="1"/>
</dbReference>
<dbReference type="EC" id="1.2.1.3" evidence="3"/>
<keyword evidence="2 6" id="KW-0560">Oxidoreductase</keyword>
<dbReference type="InterPro" id="IPR016163">
    <property type="entry name" value="Ald_DH_C"/>
</dbReference>
<gene>
    <name evidence="8" type="ORF">B0J12DRAFT_761210</name>
</gene>
<evidence type="ECO:0000256" key="3">
    <source>
        <dbReference type="ARBA" id="ARBA00024226"/>
    </source>
</evidence>
<comment type="catalytic activity">
    <reaction evidence="4">
        <text>an aldehyde + NAD(+) + H2O = a carboxylate + NADH + 2 H(+)</text>
        <dbReference type="Rhea" id="RHEA:16185"/>
        <dbReference type="ChEBI" id="CHEBI:15377"/>
        <dbReference type="ChEBI" id="CHEBI:15378"/>
        <dbReference type="ChEBI" id="CHEBI:17478"/>
        <dbReference type="ChEBI" id="CHEBI:29067"/>
        <dbReference type="ChEBI" id="CHEBI:57540"/>
        <dbReference type="ChEBI" id="CHEBI:57945"/>
        <dbReference type="EC" id="1.2.1.3"/>
    </reaction>
</comment>